<dbReference type="EMBL" id="JAIWYP010000009">
    <property type="protein sequence ID" value="KAH3770382.1"/>
    <property type="molecule type" value="Genomic_DNA"/>
</dbReference>
<keyword evidence="1" id="KW-0802">TPR repeat</keyword>
<evidence type="ECO:0008006" key="4">
    <source>
        <dbReference type="Google" id="ProtNLM"/>
    </source>
</evidence>
<dbReference type="Proteomes" id="UP000828390">
    <property type="component" value="Unassembled WGS sequence"/>
</dbReference>
<proteinExistence type="predicted"/>
<feature type="repeat" description="TPR" evidence="1">
    <location>
        <begin position="145"/>
        <end position="178"/>
    </location>
</feature>
<evidence type="ECO:0000256" key="1">
    <source>
        <dbReference type="PROSITE-ProRule" id="PRU00339"/>
    </source>
</evidence>
<gene>
    <name evidence="2" type="ORF">DPMN_171667</name>
</gene>
<comment type="caution">
    <text evidence="2">The sequence shown here is derived from an EMBL/GenBank/DDBJ whole genome shotgun (WGS) entry which is preliminary data.</text>
</comment>
<dbReference type="PROSITE" id="PS50005">
    <property type="entry name" value="TPR"/>
    <property type="match status" value="1"/>
</dbReference>
<evidence type="ECO:0000313" key="3">
    <source>
        <dbReference type="Proteomes" id="UP000828390"/>
    </source>
</evidence>
<dbReference type="AlphaFoldDB" id="A0A9D4DYE9"/>
<evidence type="ECO:0000313" key="2">
    <source>
        <dbReference type="EMBL" id="KAH3770382.1"/>
    </source>
</evidence>
<dbReference type="InterPro" id="IPR019734">
    <property type="entry name" value="TPR_rpt"/>
</dbReference>
<dbReference type="SUPFAM" id="SSF48452">
    <property type="entry name" value="TPR-like"/>
    <property type="match status" value="1"/>
</dbReference>
<reference evidence="2" key="2">
    <citation type="submission" date="2020-11" db="EMBL/GenBank/DDBJ databases">
        <authorList>
            <person name="McCartney M.A."/>
            <person name="Auch B."/>
            <person name="Kono T."/>
            <person name="Mallez S."/>
            <person name="Becker A."/>
            <person name="Gohl D.M."/>
            <person name="Silverstein K.A.T."/>
            <person name="Koren S."/>
            <person name="Bechman K.B."/>
            <person name="Herman A."/>
            <person name="Abrahante J.E."/>
            <person name="Garbe J."/>
        </authorList>
    </citation>
    <scope>NUCLEOTIDE SEQUENCE</scope>
    <source>
        <strain evidence="2">Duluth1</strain>
        <tissue evidence="2">Whole animal</tissue>
    </source>
</reference>
<accession>A0A9D4DYE9</accession>
<dbReference type="Gene3D" id="1.25.40.10">
    <property type="entry name" value="Tetratricopeptide repeat domain"/>
    <property type="match status" value="1"/>
</dbReference>
<keyword evidence="3" id="KW-1185">Reference proteome</keyword>
<dbReference type="InterPro" id="IPR011990">
    <property type="entry name" value="TPR-like_helical_dom_sf"/>
</dbReference>
<dbReference type="SMART" id="SM00028">
    <property type="entry name" value="TPR"/>
    <property type="match status" value="1"/>
</dbReference>
<organism evidence="2 3">
    <name type="scientific">Dreissena polymorpha</name>
    <name type="common">Zebra mussel</name>
    <name type="synonym">Mytilus polymorpha</name>
    <dbReference type="NCBI Taxonomy" id="45954"/>
    <lineage>
        <taxon>Eukaryota</taxon>
        <taxon>Metazoa</taxon>
        <taxon>Spiralia</taxon>
        <taxon>Lophotrochozoa</taxon>
        <taxon>Mollusca</taxon>
        <taxon>Bivalvia</taxon>
        <taxon>Autobranchia</taxon>
        <taxon>Heteroconchia</taxon>
        <taxon>Euheterodonta</taxon>
        <taxon>Imparidentia</taxon>
        <taxon>Neoheterodontei</taxon>
        <taxon>Myida</taxon>
        <taxon>Dreissenoidea</taxon>
        <taxon>Dreissenidae</taxon>
        <taxon>Dreissena</taxon>
    </lineage>
</organism>
<sequence length="194" mass="22928">MQKRCHKRVKAVCGSRYIEGDRDLPVCVNMISENYYNGFIEPPFAFCVRFYRKEAYCVSSILLFEMNRNITEEEVMQRTFTVKTWMDNAEIGARTFLHYLQYLSYGGLGERDNQLHAIGVLDSYIFDRRNYTFRKTFKKYLYHPETSLNLLGHCYEMEGDYGQALSCYESSLHLFNTNNAANWHIRRVLRLISG</sequence>
<reference evidence="2" key="1">
    <citation type="journal article" date="2019" name="bioRxiv">
        <title>The Genome of the Zebra Mussel, Dreissena polymorpha: A Resource for Invasive Species Research.</title>
        <authorList>
            <person name="McCartney M.A."/>
            <person name="Auch B."/>
            <person name="Kono T."/>
            <person name="Mallez S."/>
            <person name="Zhang Y."/>
            <person name="Obille A."/>
            <person name="Becker A."/>
            <person name="Abrahante J.E."/>
            <person name="Garbe J."/>
            <person name="Badalamenti J.P."/>
            <person name="Herman A."/>
            <person name="Mangelson H."/>
            <person name="Liachko I."/>
            <person name="Sullivan S."/>
            <person name="Sone E.D."/>
            <person name="Koren S."/>
            <person name="Silverstein K.A.T."/>
            <person name="Beckman K.B."/>
            <person name="Gohl D.M."/>
        </authorList>
    </citation>
    <scope>NUCLEOTIDE SEQUENCE</scope>
    <source>
        <strain evidence="2">Duluth1</strain>
        <tissue evidence="2">Whole animal</tissue>
    </source>
</reference>
<name>A0A9D4DYE9_DREPO</name>
<protein>
    <recommendedName>
        <fullName evidence="4">Tetratricopeptide repeat protein</fullName>
    </recommendedName>
</protein>